<name>A0A518D5W6_9BACT</name>
<dbReference type="EMBL" id="CP036291">
    <property type="protein sequence ID" value="QDU86863.1"/>
    <property type="molecule type" value="Genomic_DNA"/>
</dbReference>
<evidence type="ECO:0000259" key="1">
    <source>
        <dbReference type="Pfam" id="PF01261"/>
    </source>
</evidence>
<dbReference type="Gene3D" id="3.20.20.150">
    <property type="entry name" value="Divalent-metal-dependent TIM barrel enzymes"/>
    <property type="match status" value="1"/>
</dbReference>
<dbReference type="InterPro" id="IPR036237">
    <property type="entry name" value="Xyl_isomerase-like_sf"/>
</dbReference>
<keyword evidence="2" id="KW-0413">Isomerase</keyword>
<dbReference type="InterPro" id="IPR050312">
    <property type="entry name" value="IolE/XylAMocC-like"/>
</dbReference>
<dbReference type="Pfam" id="PF01261">
    <property type="entry name" value="AP_endonuc_2"/>
    <property type="match status" value="1"/>
</dbReference>
<accession>A0A518D5W6</accession>
<proteinExistence type="predicted"/>
<sequence>MFVAASTQCYPELTPEEVTERLVDLQFTAVELALHERDGWLAPSEVLEDLDKATHQCRQTHRLDIAALSLEIEAEGEAFYDTFTACAKLAKALKVATLVIPSSELGTPFNEEIERLQKMVAIAEYEGCVAALKTQIGRMSQDPDNATVFCDHVKGLRLTLDPSAFIAGPHQGKSFDKVLPYVQHVHLRDTSKEHFQVRVGQGEVDYGKLIQQLAALKYNRALSVHMPPIEGFDHNSEMRKVRLLLESLL</sequence>
<evidence type="ECO:0000313" key="3">
    <source>
        <dbReference type="Proteomes" id="UP000317429"/>
    </source>
</evidence>
<gene>
    <name evidence="2" type="ORF">Pla175_02160</name>
</gene>
<reference evidence="2 3" key="1">
    <citation type="submission" date="2019-02" db="EMBL/GenBank/DDBJ databases">
        <title>Deep-cultivation of Planctomycetes and their phenomic and genomic characterization uncovers novel biology.</title>
        <authorList>
            <person name="Wiegand S."/>
            <person name="Jogler M."/>
            <person name="Boedeker C."/>
            <person name="Pinto D."/>
            <person name="Vollmers J."/>
            <person name="Rivas-Marin E."/>
            <person name="Kohn T."/>
            <person name="Peeters S.H."/>
            <person name="Heuer A."/>
            <person name="Rast P."/>
            <person name="Oberbeckmann S."/>
            <person name="Bunk B."/>
            <person name="Jeske O."/>
            <person name="Meyerdierks A."/>
            <person name="Storesund J.E."/>
            <person name="Kallscheuer N."/>
            <person name="Luecker S."/>
            <person name="Lage O.M."/>
            <person name="Pohl T."/>
            <person name="Merkel B.J."/>
            <person name="Hornburger P."/>
            <person name="Mueller R.-W."/>
            <person name="Bruemmer F."/>
            <person name="Labrenz M."/>
            <person name="Spormann A.M."/>
            <person name="Op den Camp H."/>
            <person name="Overmann J."/>
            <person name="Amann R."/>
            <person name="Jetten M.S.M."/>
            <person name="Mascher T."/>
            <person name="Medema M.H."/>
            <person name="Devos D.P."/>
            <person name="Kaster A.-K."/>
            <person name="Ovreas L."/>
            <person name="Rohde M."/>
            <person name="Galperin M.Y."/>
            <person name="Jogler C."/>
        </authorList>
    </citation>
    <scope>NUCLEOTIDE SEQUENCE [LARGE SCALE GENOMIC DNA]</scope>
    <source>
        <strain evidence="2 3">Pla175</strain>
    </source>
</reference>
<dbReference type="AlphaFoldDB" id="A0A518D5W6"/>
<feature type="domain" description="Xylose isomerase-like TIM barrel" evidence="1">
    <location>
        <begin position="21"/>
        <end position="230"/>
    </location>
</feature>
<evidence type="ECO:0000313" key="2">
    <source>
        <dbReference type="EMBL" id="QDU86863.1"/>
    </source>
</evidence>
<organism evidence="2 3">
    <name type="scientific">Pirellulimonas nuda</name>
    <dbReference type="NCBI Taxonomy" id="2528009"/>
    <lineage>
        <taxon>Bacteria</taxon>
        <taxon>Pseudomonadati</taxon>
        <taxon>Planctomycetota</taxon>
        <taxon>Planctomycetia</taxon>
        <taxon>Pirellulales</taxon>
        <taxon>Lacipirellulaceae</taxon>
        <taxon>Pirellulimonas</taxon>
    </lineage>
</organism>
<protein>
    <submittedName>
        <fullName evidence="2">Xylose isomerase-like TIM barrel</fullName>
    </submittedName>
</protein>
<dbReference type="OrthoDB" id="253436at2"/>
<dbReference type="KEGG" id="pnd:Pla175_02160"/>
<dbReference type="InterPro" id="IPR013022">
    <property type="entry name" value="Xyl_isomerase-like_TIM-brl"/>
</dbReference>
<dbReference type="GO" id="GO:0016853">
    <property type="term" value="F:isomerase activity"/>
    <property type="evidence" value="ECO:0007669"/>
    <property type="project" value="UniProtKB-KW"/>
</dbReference>
<dbReference type="PANTHER" id="PTHR12110">
    <property type="entry name" value="HYDROXYPYRUVATE ISOMERASE"/>
    <property type="match status" value="1"/>
</dbReference>
<dbReference type="RefSeq" id="WP_145280472.1">
    <property type="nucleotide sequence ID" value="NZ_CP036291.1"/>
</dbReference>
<dbReference type="PANTHER" id="PTHR12110:SF53">
    <property type="entry name" value="BLR5974 PROTEIN"/>
    <property type="match status" value="1"/>
</dbReference>
<dbReference type="Proteomes" id="UP000317429">
    <property type="component" value="Chromosome"/>
</dbReference>
<dbReference type="SUPFAM" id="SSF51658">
    <property type="entry name" value="Xylose isomerase-like"/>
    <property type="match status" value="1"/>
</dbReference>
<keyword evidence="3" id="KW-1185">Reference proteome</keyword>